<evidence type="ECO:0000256" key="2">
    <source>
        <dbReference type="PIRSR" id="PIRSR000705-3"/>
    </source>
</evidence>
<keyword evidence="4" id="KW-0418">Kinase</keyword>
<evidence type="ECO:0000259" key="3">
    <source>
        <dbReference type="Pfam" id="PF01712"/>
    </source>
</evidence>
<gene>
    <name evidence="4" type="ORF">DBW97_01140</name>
</gene>
<keyword evidence="4" id="KW-0808">Transferase</keyword>
<feature type="binding site" evidence="2">
    <location>
        <begin position="14"/>
        <end position="22"/>
    </location>
    <ligand>
        <name>ATP</name>
        <dbReference type="ChEBI" id="CHEBI:30616"/>
    </ligand>
</feature>
<dbReference type="PANTHER" id="PTHR10513:SF46">
    <property type="entry name" value="DEOXYGUANOSINE KINASE"/>
    <property type="match status" value="1"/>
</dbReference>
<dbReference type="Proteomes" id="UP000252147">
    <property type="component" value="Unassembled WGS sequence"/>
</dbReference>
<feature type="active site" description="Proton acceptor" evidence="1">
    <location>
        <position position="82"/>
    </location>
</feature>
<dbReference type="SUPFAM" id="SSF52540">
    <property type="entry name" value="P-loop containing nucleoside triphosphate hydrolases"/>
    <property type="match status" value="1"/>
</dbReference>
<accession>A0A368BR34</accession>
<dbReference type="AlphaFoldDB" id="A0A368BR34"/>
<dbReference type="CDD" id="cd01673">
    <property type="entry name" value="dNK"/>
    <property type="match status" value="1"/>
</dbReference>
<dbReference type="PIRSF" id="PIRSF000705">
    <property type="entry name" value="DNK"/>
    <property type="match status" value="1"/>
</dbReference>
<evidence type="ECO:0000313" key="4">
    <source>
        <dbReference type="EMBL" id="RCL39364.1"/>
    </source>
</evidence>
<keyword evidence="2" id="KW-0067">ATP-binding</keyword>
<feature type="domain" description="Deoxynucleoside kinase" evidence="3">
    <location>
        <begin position="10"/>
        <end position="203"/>
    </location>
</feature>
<evidence type="ECO:0000256" key="1">
    <source>
        <dbReference type="PIRSR" id="PIRSR000705-1"/>
    </source>
</evidence>
<dbReference type="Gene3D" id="3.40.50.300">
    <property type="entry name" value="P-loop containing nucleotide triphosphate hydrolases"/>
    <property type="match status" value="1"/>
</dbReference>
<proteinExistence type="predicted"/>
<name>A0A368BR34_9GAMM</name>
<dbReference type="GO" id="GO:0005524">
    <property type="term" value="F:ATP binding"/>
    <property type="evidence" value="ECO:0007669"/>
    <property type="project" value="UniProtKB-KW"/>
</dbReference>
<evidence type="ECO:0000313" key="5">
    <source>
        <dbReference type="Proteomes" id="UP000252147"/>
    </source>
</evidence>
<dbReference type="PANTHER" id="PTHR10513">
    <property type="entry name" value="DEOXYNUCLEOSIDE KINASE"/>
    <property type="match status" value="1"/>
</dbReference>
<keyword evidence="2" id="KW-0547">Nucleotide-binding</keyword>
<dbReference type="InterPro" id="IPR002624">
    <property type="entry name" value="DCK/DGK"/>
</dbReference>
<dbReference type="EMBL" id="QOPD01000001">
    <property type="protein sequence ID" value="RCL39364.1"/>
    <property type="molecule type" value="Genomic_DNA"/>
</dbReference>
<dbReference type="GO" id="GO:0019136">
    <property type="term" value="F:deoxynucleoside kinase activity"/>
    <property type="evidence" value="ECO:0007669"/>
    <property type="project" value="InterPro"/>
</dbReference>
<sequence length="217" mass="25566">MIPSQLPKYLAIEGPIGVGKTSLAEKIAREFQYALCLEKPDENPFLKDFYLDSEKHAFTTQIHFVMQRSQQINKYFSDELIDKKIISDFIFQKEDLFAKLNLSTAEYETFLSIKSKFYNSYPKPDLVIYLQASPKSIFEKIKARAKDYEEKLSFNYLQRVCEMYTDFFFDYSNSPLLVLNVDDIDFVSNQKDYETLINHLKREIVGKEYINLSPQIF</sequence>
<comment type="caution">
    <text evidence="4">The sequence shown here is derived from an EMBL/GenBank/DDBJ whole genome shotgun (WGS) entry which is preliminary data.</text>
</comment>
<dbReference type="Pfam" id="PF01712">
    <property type="entry name" value="dNK"/>
    <property type="match status" value="1"/>
</dbReference>
<dbReference type="InterPro" id="IPR050566">
    <property type="entry name" value="Deoxyribonucleoside_kinase"/>
</dbReference>
<protein>
    <submittedName>
        <fullName evidence="4">Deoxynucleoside kinase</fullName>
    </submittedName>
</protein>
<dbReference type="GO" id="GO:0005737">
    <property type="term" value="C:cytoplasm"/>
    <property type="evidence" value="ECO:0007669"/>
    <property type="project" value="TreeGrafter"/>
</dbReference>
<dbReference type="InterPro" id="IPR031314">
    <property type="entry name" value="DNK_dom"/>
</dbReference>
<reference evidence="4 5" key="1">
    <citation type="journal article" date="2018" name="Microbiome">
        <title>Fine metagenomic profile of the Mediterranean stratified and mixed water columns revealed by assembly and recruitment.</title>
        <authorList>
            <person name="Haro-Moreno J.M."/>
            <person name="Lopez-Perez M."/>
            <person name="De La Torre J.R."/>
            <person name="Picazo A."/>
            <person name="Camacho A."/>
            <person name="Rodriguez-Valera F."/>
        </authorList>
    </citation>
    <scope>NUCLEOTIDE SEQUENCE [LARGE SCALE GENOMIC DNA]</scope>
    <source>
        <strain evidence="4">MED-G83</strain>
    </source>
</reference>
<dbReference type="InterPro" id="IPR027417">
    <property type="entry name" value="P-loop_NTPase"/>
</dbReference>
<organism evidence="4 5">
    <name type="scientific">SAR86 cluster bacterium</name>
    <dbReference type="NCBI Taxonomy" id="2030880"/>
    <lineage>
        <taxon>Bacteria</taxon>
        <taxon>Pseudomonadati</taxon>
        <taxon>Pseudomonadota</taxon>
        <taxon>Gammaproteobacteria</taxon>
        <taxon>SAR86 cluster</taxon>
    </lineage>
</organism>